<organism evidence="5 6">
    <name type="scientific">Rattus norvegicus</name>
    <name type="common">Rat</name>
    <dbReference type="NCBI Taxonomy" id="10116"/>
    <lineage>
        <taxon>Eukaryota</taxon>
        <taxon>Metazoa</taxon>
        <taxon>Chordata</taxon>
        <taxon>Craniata</taxon>
        <taxon>Vertebrata</taxon>
        <taxon>Euteleostomi</taxon>
        <taxon>Mammalia</taxon>
        <taxon>Eutheria</taxon>
        <taxon>Euarchontoglires</taxon>
        <taxon>Glires</taxon>
        <taxon>Rodentia</taxon>
        <taxon>Myomorpha</taxon>
        <taxon>Muroidea</taxon>
        <taxon>Muridae</taxon>
        <taxon>Murinae</taxon>
        <taxon>Rattus</taxon>
    </lineage>
</organism>
<evidence type="ECO:0000256" key="3">
    <source>
        <dbReference type="ARBA" id="ARBA00023274"/>
    </source>
</evidence>
<accession>A6HV67</accession>
<feature type="transmembrane region" description="Helical" evidence="4">
    <location>
        <begin position="12"/>
        <end position="30"/>
    </location>
</feature>
<dbReference type="Proteomes" id="UP000234681">
    <property type="component" value="Chromosome 2"/>
</dbReference>
<dbReference type="AlphaFoldDB" id="A6HV67"/>
<dbReference type="GO" id="GO:0003735">
    <property type="term" value="F:structural constituent of ribosome"/>
    <property type="evidence" value="ECO:0007669"/>
    <property type="project" value="InterPro"/>
</dbReference>
<dbReference type="EMBL" id="CH473952">
    <property type="protein sequence ID" value="EDL82003.1"/>
    <property type="molecule type" value="Genomic_DNA"/>
</dbReference>
<sequence>MRTVKIQVKVGLTNYAVAYYTGLLLAHMLFNRFGMGKLCEGQVEVTRDEYNVENIDMTINVWCQHLLFGCRSCPNYNCQ</sequence>
<dbReference type="Pfam" id="PF17144">
    <property type="entry name" value="Ribosomal_L5e"/>
    <property type="match status" value="1"/>
</dbReference>
<protein>
    <submittedName>
        <fullName evidence="5">RCG28403</fullName>
    </submittedName>
</protein>
<keyword evidence="4" id="KW-0812">Transmembrane</keyword>
<keyword evidence="4" id="KW-1133">Transmembrane helix</keyword>
<dbReference type="GO" id="GO:0008097">
    <property type="term" value="F:5S rRNA binding"/>
    <property type="evidence" value="ECO:0007669"/>
    <property type="project" value="InterPro"/>
</dbReference>
<dbReference type="InterPro" id="IPR005485">
    <property type="entry name" value="Rbsml_uL18_euk_arch"/>
</dbReference>
<evidence type="ECO:0000256" key="1">
    <source>
        <dbReference type="ARBA" id="ARBA00007116"/>
    </source>
</evidence>
<gene>
    <name evidence="5" type="ORF">rCG_28403</name>
</gene>
<evidence type="ECO:0000313" key="5">
    <source>
        <dbReference type="EMBL" id="EDL82003.1"/>
    </source>
</evidence>
<dbReference type="Gene3D" id="3.30.420.100">
    <property type="match status" value="1"/>
</dbReference>
<dbReference type="PANTHER" id="PTHR23410">
    <property type="entry name" value="RIBOSOMAL PROTEIN L5-RELATED"/>
    <property type="match status" value="1"/>
</dbReference>
<comment type="similarity">
    <text evidence="1">Belongs to the universal ribosomal protein uL18 family.</text>
</comment>
<keyword evidence="2" id="KW-0689">Ribosomal protein</keyword>
<keyword evidence="3" id="KW-0687">Ribonucleoprotein</keyword>
<keyword evidence="4" id="KW-0472">Membrane</keyword>
<name>A6HV67_RAT</name>
<dbReference type="PANTHER" id="PTHR23410:SF12">
    <property type="entry name" value="LARGE RIBOSOMAL SUBUNIT PROTEIN UL18"/>
    <property type="match status" value="1"/>
</dbReference>
<dbReference type="GO" id="GO:1990904">
    <property type="term" value="C:ribonucleoprotein complex"/>
    <property type="evidence" value="ECO:0007669"/>
    <property type="project" value="UniProtKB-KW"/>
</dbReference>
<evidence type="ECO:0000313" key="6">
    <source>
        <dbReference type="Proteomes" id="UP000234681"/>
    </source>
</evidence>
<dbReference type="GO" id="GO:0006412">
    <property type="term" value="P:translation"/>
    <property type="evidence" value="ECO:0007669"/>
    <property type="project" value="InterPro"/>
</dbReference>
<reference evidence="6" key="1">
    <citation type="submission" date="2005-09" db="EMBL/GenBank/DDBJ databases">
        <authorList>
            <person name="Mural R.J."/>
            <person name="Li P.W."/>
            <person name="Adams M.D."/>
            <person name="Amanatides P.G."/>
            <person name="Baden-Tillson H."/>
            <person name="Barnstead M."/>
            <person name="Chin S.H."/>
            <person name="Dew I."/>
            <person name="Evans C.A."/>
            <person name="Ferriera S."/>
            <person name="Flanigan M."/>
            <person name="Fosler C."/>
            <person name="Glodek A."/>
            <person name="Gu Z."/>
            <person name="Holt R.A."/>
            <person name="Jennings D."/>
            <person name="Kraft C.L."/>
            <person name="Lu F."/>
            <person name="Nguyen T."/>
            <person name="Nusskern D.R."/>
            <person name="Pfannkoch C.M."/>
            <person name="Sitter C."/>
            <person name="Sutton G.G."/>
            <person name="Venter J.C."/>
            <person name="Wang Z."/>
            <person name="Woodage T."/>
            <person name="Zheng X.H."/>
            <person name="Zhong F."/>
        </authorList>
    </citation>
    <scope>NUCLEOTIDE SEQUENCE [LARGE SCALE GENOMIC DNA]</scope>
    <source>
        <strain>BN</strain>
        <strain evidence="6">Sprague-Dawley</strain>
    </source>
</reference>
<proteinExistence type="inferred from homology"/>
<dbReference type="GO" id="GO:0005840">
    <property type="term" value="C:ribosome"/>
    <property type="evidence" value="ECO:0007669"/>
    <property type="project" value="UniProtKB-KW"/>
</dbReference>
<evidence type="ECO:0000256" key="4">
    <source>
        <dbReference type="SAM" id="Phobius"/>
    </source>
</evidence>
<evidence type="ECO:0000256" key="2">
    <source>
        <dbReference type="ARBA" id="ARBA00022980"/>
    </source>
</evidence>